<name>A0A4Y9Y0V0_9APHY</name>
<evidence type="ECO:0000256" key="1">
    <source>
        <dbReference type="SAM" id="Phobius"/>
    </source>
</evidence>
<sequence>MTRSCVQYSTLRGEPESCRTSSEELEVRTDDSTTHAKLSQIPTQVSRYHTHMYTWAVAICMVCTMLNAMFLASTFRSDHSLLAPSVTSIPRKDIWKLRRPNQYIGLDEIERPTPPLPKQFDNFPIAVAQVDSLDVGRVIENGLKTHMGASGSYVPDDKQVVVTERVSTIVEFLAVDFGMEQCELQLTIDSSSIMNASPTPFMLDVFRLNSTIPINSDTLSYNTRPARISKVAALEMQSTDVRWHRSFHCSTDEYLAFELACTPSLGEISKGGHLFKT</sequence>
<reference evidence="2 3" key="1">
    <citation type="submission" date="2019-01" db="EMBL/GenBank/DDBJ databases">
        <title>Genome sequencing of the rare red list fungi Fomitopsis rosea.</title>
        <authorList>
            <person name="Buettner E."/>
            <person name="Kellner H."/>
        </authorList>
    </citation>
    <scope>NUCLEOTIDE SEQUENCE [LARGE SCALE GENOMIC DNA]</scope>
    <source>
        <strain evidence="2 3">DSM 105464</strain>
    </source>
</reference>
<protein>
    <recommendedName>
        <fullName evidence="4">Ubiquitin 3 binding protein But2 C-terminal domain-containing protein</fullName>
    </recommendedName>
</protein>
<keyword evidence="1" id="KW-0812">Transmembrane</keyword>
<accession>A0A4Y9Y0V0</accession>
<evidence type="ECO:0000313" key="2">
    <source>
        <dbReference type="EMBL" id="TFY55970.1"/>
    </source>
</evidence>
<proteinExistence type="predicted"/>
<dbReference type="Proteomes" id="UP000298390">
    <property type="component" value="Unassembled WGS sequence"/>
</dbReference>
<evidence type="ECO:0008006" key="4">
    <source>
        <dbReference type="Google" id="ProtNLM"/>
    </source>
</evidence>
<gene>
    <name evidence="2" type="ORF">EVJ58_g7916</name>
</gene>
<comment type="caution">
    <text evidence="2">The sequence shown here is derived from an EMBL/GenBank/DDBJ whole genome shotgun (WGS) entry which is preliminary data.</text>
</comment>
<organism evidence="2 3">
    <name type="scientific">Rhodofomes roseus</name>
    <dbReference type="NCBI Taxonomy" id="34475"/>
    <lineage>
        <taxon>Eukaryota</taxon>
        <taxon>Fungi</taxon>
        <taxon>Dikarya</taxon>
        <taxon>Basidiomycota</taxon>
        <taxon>Agaricomycotina</taxon>
        <taxon>Agaricomycetes</taxon>
        <taxon>Polyporales</taxon>
        <taxon>Rhodofomes</taxon>
    </lineage>
</organism>
<dbReference type="EMBL" id="SEKV01000545">
    <property type="protein sequence ID" value="TFY55970.1"/>
    <property type="molecule type" value="Genomic_DNA"/>
</dbReference>
<keyword evidence="1" id="KW-1133">Transmembrane helix</keyword>
<dbReference type="AlphaFoldDB" id="A0A4Y9Y0V0"/>
<keyword evidence="1" id="KW-0472">Membrane</keyword>
<evidence type="ECO:0000313" key="3">
    <source>
        <dbReference type="Proteomes" id="UP000298390"/>
    </source>
</evidence>
<feature type="transmembrane region" description="Helical" evidence="1">
    <location>
        <begin position="52"/>
        <end position="72"/>
    </location>
</feature>